<dbReference type="InterPro" id="IPR036709">
    <property type="entry name" value="Autotransporte_beta_dom_sf"/>
</dbReference>
<keyword evidence="3" id="KW-1185">Reference proteome</keyword>
<gene>
    <name evidence="2" type="ORF">ETF27_04965</name>
</gene>
<dbReference type="Proteomes" id="UP000321612">
    <property type="component" value="Unassembled WGS sequence"/>
</dbReference>
<comment type="caution">
    <text evidence="2">The sequence shown here is derived from an EMBL/GenBank/DDBJ whole genome shotgun (WGS) entry which is preliminary data.</text>
</comment>
<feature type="signal peptide" evidence="1">
    <location>
        <begin position="1"/>
        <end position="27"/>
    </location>
</feature>
<feature type="chain" id="PRO_5023064988" evidence="1">
    <location>
        <begin position="28"/>
        <end position="201"/>
    </location>
</feature>
<sequence length="201" mass="23078">MNTIRDFLKNKQLLLLIAFLPTSFLHAQKVGIKTNTLYLATTTPNLGIEVATSNSFTLSLTAGYNPFSFPSRENTDGRKIHPKLKHWLIMPEVKYWFCKSFQRGYLGLHGIYADYNIGGFPKPRVFDDTRYKGQAYGGGLSYGYQWAIGDRWGMEASVGVGYLYLKYKKYECTECGDYLGEFHRNYFGPTKLALSFIYYLK</sequence>
<dbReference type="SUPFAM" id="SSF103515">
    <property type="entry name" value="Autotransporter"/>
    <property type="match status" value="1"/>
</dbReference>
<keyword evidence="1" id="KW-0732">Signal</keyword>
<name>A0A5C8GJZ4_9BACT</name>
<proteinExistence type="predicted"/>
<dbReference type="Pfam" id="PF12099">
    <property type="entry name" value="DUF3575"/>
    <property type="match status" value="1"/>
</dbReference>
<reference evidence="3" key="1">
    <citation type="submission" date="2019-05" db="EMBL/GenBank/DDBJ databases">
        <title>Prevotella brunnea sp. nov., isolated from a wound of a patient.</title>
        <authorList>
            <person name="Buhl M."/>
        </authorList>
    </citation>
    <scope>NUCLEOTIDE SEQUENCE [LARGE SCALE GENOMIC DNA]</scope>
    <source>
        <strain evidence="3">A2672</strain>
    </source>
</reference>
<dbReference type="AlphaFoldDB" id="A0A5C8GJZ4"/>
<dbReference type="OrthoDB" id="1060107at2"/>
<evidence type="ECO:0000313" key="2">
    <source>
        <dbReference type="EMBL" id="TXJ62357.1"/>
    </source>
</evidence>
<dbReference type="EMBL" id="SDIK01000033">
    <property type="protein sequence ID" value="TXJ62357.1"/>
    <property type="molecule type" value="Genomic_DNA"/>
</dbReference>
<protein>
    <submittedName>
        <fullName evidence="2">DUF3575 domain-containing protein</fullName>
    </submittedName>
</protein>
<accession>A0A5C8GJZ4</accession>
<evidence type="ECO:0000256" key="1">
    <source>
        <dbReference type="SAM" id="SignalP"/>
    </source>
</evidence>
<evidence type="ECO:0000313" key="3">
    <source>
        <dbReference type="Proteomes" id="UP000321612"/>
    </source>
</evidence>
<dbReference type="InterPro" id="IPR021958">
    <property type="entry name" value="DUF3575"/>
</dbReference>
<organism evidence="2 3">
    <name type="scientific">Prevotella brunnea</name>
    <dbReference type="NCBI Taxonomy" id="2508867"/>
    <lineage>
        <taxon>Bacteria</taxon>
        <taxon>Pseudomonadati</taxon>
        <taxon>Bacteroidota</taxon>
        <taxon>Bacteroidia</taxon>
        <taxon>Bacteroidales</taxon>
        <taxon>Prevotellaceae</taxon>
        <taxon>Prevotella</taxon>
    </lineage>
</organism>